<dbReference type="EMBL" id="SPNC01000050">
    <property type="protein sequence ID" value="TFH95445.1"/>
    <property type="molecule type" value="Genomic_DNA"/>
</dbReference>
<keyword evidence="2" id="KW-1185">Reference proteome</keyword>
<name>A0A4Y8WPI1_9PORP</name>
<reference evidence="1 2" key="1">
    <citation type="submission" date="2019-03" db="EMBL/GenBank/DDBJ databases">
        <title>Porphyromonas levii Isolated from the Uterus of Dairy Cows.</title>
        <authorList>
            <person name="Francis A.M."/>
        </authorList>
    </citation>
    <scope>NUCLEOTIDE SEQUENCE [LARGE SCALE GENOMIC DNA]</scope>
    <source>
        <strain evidence="1 2">AF5678</strain>
    </source>
</reference>
<evidence type="ECO:0000313" key="1">
    <source>
        <dbReference type="EMBL" id="TFH95445.1"/>
    </source>
</evidence>
<proteinExistence type="predicted"/>
<protein>
    <submittedName>
        <fullName evidence="1">Uncharacterized protein</fullName>
    </submittedName>
</protein>
<dbReference type="OrthoDB" id="9993613at2"/>
<evidence type="ECO:0000313" key="2">
    <source>
        <dbReference type="Proteomes" id="UP000297225"/>
    </source>
</evidence>
<accession>A0A4Y8WPI1</accession>
<comment type="caution">
    <text evidence="1">The sequence shown here is derived from an EMBL/GenBank/DDBJ whole genome shotgun (WGS) entry which is preliminary data.</text>
</comment>
<dbReference type="AlphaFoldDB" id="A0A4Y8WPI1"/>
<dbReference type="PROSITE" id="PS51257">
    <property type="entry name" value="PROKAR_LIPOPROTEIN"/>
    <property type="match status" value="1"/>
</dbReference>
<dbReference type="GeneID" id="66797803"/>
<dbReference type="STRING" id="1122973.GCA_000379925_02029"/>
<dbReference type="RefSeq" id="WP_134849563.1">
    <property type="nucleotide sequence ID" value="NZ_CP197400.1"/>
</dbReference>
<gene>
    <name evidence="1" type="ORF">E4P47_04515</name>
</gene>
<dbReference type="Proteomes" id="UP000297225">
    <property type="component" value="Unassembled WGS sequence"/>
</dbReference>
<sequence>MNKMSIIQWGTVGALLTLLFSSCLNMNGYQPMEVQRYHMGSAMVNDKPYEHVVYFSQYGSLDNPFLRSNRMDNMVLFPILLSPAGGDQKTDVAYTILLCIDAKEGIPVLNKPYTIVRNSLLDKARNSDEIMRLFISQRSKLLTEGAEGIAVVYDYANRLRVSASGTVTFTSFDMVLKNCSGTYTFNTEEPKDKVLVFKNGTIATRIARDNRML</sequence>
<organism evidence="1 2">
    <name type="scientific">Porphyromonas levii</name>
    <dbReference type="NCBI Taxonomy" id="28114"/>
    <lineage>
        <taxon>Bacteria</taxon>
        <taxon>Pseudomonadati</taxon>
        <taxon>Bacteroidota</taxon>
        <taxon>Bacteroidia</taxon>
        <taxon>Bacteroidales</taxon>
        <taxon>Porphyromonadaceae</taxon>
        <taxon>Porphyromonas</taxon>
    </lineage>
</organism>